<evidence type="ECO:0000313" key="1">
    <source>
        <dbReference type="EMBL" id="CAI2172603.1"/>
    </source>
</evidence>
<gene>
    <name evidence="1" type="ORF">FWILDA_LOCUS5663</name>
</gene>
<proteinExistence type="predicted"/>
<name>A0A9W4SKA2_9GLOM</name>
<dbReference type="OrthoDB" id="270318at2759"/>
<protein>
    <submittedName>
        <fullName evidence="1">3261_t:CDS:1</fullName>
    </submittedName>
</protein>
<keyword evidence="2" id="KW-1185">Reference proteome</keyword>
<reference evidence="1" key="1">
    <citation type="submission" date="2022-08" db="EMBL/GenBank/DDBJ databases">
        <authorList>
            <person name="Kallberg Y."/>
            <person name="Tangrot J."/>
            <person name="Rosling A."/>
        </authorList>
    </citation>
    <scope>NUCLEOTIDE SEQUENCE</scope>
    <source>
        <strain evidence="1">Wild A</strain>
    </source>
</reference>
<dbReference type="Proteomes" id="UP001153678">
    <property type="component" value="Unassembled WGS sequence"/>
</dbReference>
<accession>A0A9W4SKA2</accession>
<sequence>MRLVKEVESLWDRTNRSSNRKWHNISQDPFAKAEWLLYKYGRAHALFYAIRLGNGFITVEVIQALLSKGAILSKYFIQRLFTHFGTYDENLISLKVEHNNALQKELSSPWGSNISMSIFTKLITEEDFHIFRLENKLNEIGDLLMASFQVILNVSKSEIASSCLIQAIKPERNLKETDLLEFLIQRIDNPKEALKSALDHYKVGLKFNAESIKTTKEIRSLTVHSNLYSWILKVYGPNSEITQKCFDDIIESRIWVDLKLQETPDRRVPEHLTKRSFKSICSIYLKFINKKVPFTPNVLQYFQGVSNYSSTGLEIPKFRQPKSRNPKS</sequence>
<dbReference type="AlphaFoldDB" id="A0A9W4SKA2"/>
<evidence type="ECO:0000313" key="2">
    <source>
        <dbReference type="Proteomes" id="UP001153678"/>
    </source>
</evidence>
<comment type="caution">
    <text evidence="1">The sequence shown here is derived from an EMBL/GenBank/DDBJ whole genome shotgun (WGS) entry which is preliminary data.</text>
</comment>
<dbReference type="EMBL" id="CAMKVN010000961">
    <property type="protein sequence ID" value="CAI2172603.1"/>
    <property type="molecule type" value="Genomic_DNA"/>
</dbReference>
<organism evidence="1 2">
    <name type="scientific">Funneliformis geosporum</name>
    <dbReference type="NCBI Taxonomy" id="1117311"/>
    <lineage>
        <taxon>Eukaryota</taxon>
        <taxon>Fungi</taxon>
        <taxon>Fungi incertae sedis</taxon>
        <taxon>Mucoromycota</taxon>
        <taxon>Glomeromycotina</taxon>
        <taxon>Glomeromycetes</taxon>
        <taxon>Glomerales</taxon>
        <taxon>Glomeraceae</taxon>
        <taxon>Funneliformis</taxon>
    </lineage>
</organism>